<reference evidence="2" key="1">
    <citation type="submission" date="2019-08" db="EMBL/GenBank/DDBJ databases">
        <title>The genome of the North American firefly Photinus pyralis.</title>
        <authorList>
            <consortium name="Photinus pyralis genome working group"/>
            <person name="Fallon T.R."/>
            <person name="Sander Lower S.E."/>
            <person name="Weng J.-K."/>
        </authorList>
    </citation>
    <scope>NUCLEOTIDE SEQUENCE</scope>
    <source>
        <strain evidence="2">TRF0915ILg1</strain>
        <tissue evidence="2">Whole body</tissue>
    </source>
</reference>
<proteinExistence type="predicted"/>
<dbReference type="InterPro" id="IPR025714">
    <property type="entry name" value="Methyltranfer_dom"/>
</dbReference>
<dbReference type="SUPFAM" id="SSF53335">
    <property type="entry name" value="S-adenosyl-L-methionine-dependent methyltransferases"/>
    <property type="match status" value="1"/>
</dbReference>
<dbReference type="OrthoDB" id="10258156at2759"/>
<keyword evidence="3" id="KW-1185">Reference proteome</keyword>
<sequence length="391" mass="44178">MAASKCNIVQNHIENIITYLQPLLPLANSHMVDYFSKTSFENCVPQELKTEILKVGYEQVISILLDNKVNFDTPKLSEYINKSRNCCLYNIKNICISKDDLNKKILEWGCNNLSSLKLEVFMTPKKSHEVETLSKVAAALSYIKKTTHVVDIGDGKGYLSSMLALHHTIPVLGIDASLINTDGAVKRVRMLSKVWNGVTKKSKTSVFDQKEKNNCINEKLYKQITEYVTENTDLKQLVSNVFLENSLRLGLVGLHTCGNLGSTSIRIFNNDTNIKTICNVSCCYHLLNEEFELDSTDITADKNIGFPLSSFLRNLNFVLGRTARMLSSQSIDRILSKKELPGKAVFYRSILEVLLERYDVCPTKRQVGKIKKNFTDFPEYVHMALKNIGAD</sequence>
<gene>
    <name evidence="2" type="ORF">ILUMI_06184</name>
</gene>
<feature type="domain" description="Methyltransferase" evidence="1">
    <location>
        <begin position="125"/>
        <end position="289"/>
    </location>
</feature>
<dbReference type="InterPro" id="IPR052220">
    <property type="entry name" value="METTL25"/>
</dbReference>
<evidence type="ECO:0000259" key="1">
    <source>
        <dbReference type="Pfam" id="PF13679"/>
    </source>
</evidence>
<dbReference type="Pfam" id="PF13679">
    <property type="entry name" value="Methyltransf_32"/>
    <property type="match status" value="1"/>
</dbReference>
<name>A0A8K0DAS8_IGNLU</name>
<dbReference type="AlphaFoldDB" id="A0A8K0DAS8"/>
<dbReference type="Proteomes" id="UP000801492">
    <property type="component" value="Unassembled WGS sequence"/>
</dbReference>
<dbReference type="EMBL" id="VTPC01002468">
    <property type="protein sequence ID" value="KAF2899991.1"/>
    <property type="molecule type" value="Genomic_DNA"/>
</dbReference>
<dbReference type="PANTHER" id="PTHR12496:SF9">
    <property type="entry name" value="METHYLTRANSFERASE-LIKE PROTEIN 25-RELATED"/>
    <property type="match status" value="1"/>
</dbReference>
<protein>
    <recommendedName>
        <fullName evidence="1">Methyltransferase domain-containing protein</fullName>
    </recommendedName>
</protein>
<organism evidence="2 3">
    <name type="scientific">Ignelater luminosus</name>
    <name type="common">Cucubano</name>
    <name type="synonym">Pyrophorus luminosus</name>
    <dbReference type="NCBI Taxonomy" id="2038154"/>
    <lineage>
        <taxon>Eukaryota</taxon>
        <taxon>Metazoa</taxon>
        <taxon>Ecdysozoa</taxon>
        <taxon>Arthropoda</taxon>
        <taxon>Hexapoda</taxon>
        <taxon>Insecta</taxon>
        <taxon>Pterygota</taxon>
        <taxon>Neoptera</taxon>
        <taxon>Endopterygota</taxon>
        <taxon>Coleoptera</taxon>
        <taxon>Polyphaga</taxon>
        <taxon>Elateriformia</taxon>
        <taxon>Elateroidea</taxon>
        <taxon>Elateridae</taxon>
        <taxon>Agrypninae</taxon>
        <taxon>Pyrophorini</taxon>
        <taxon>Ignelater</taxon>
    </lineage>
</organism>
<evidence type="ECO:0000313" key="3">
    <source>
        <dbReference type="Proteomes" id="UP000801492"/>
    </source>
</evidence>
<evidence type="ECO:0000313" key="2">
    <source>
        <dbReference type="EMBL" id="KAF2899991.1"/>
    </source>
</evidence>
<dbReference type="InterPro" id="IPR029063">
    <property type="entry name" value="SAM-dependent_MTases_sf"/>
</dbReference>
<accession>A0A8K0DAS8</accession>
<comment type="caution">
    <text evidence="2">The sequence shown here is derived from an EMBL/GenBank/DDBJ whole genome shotgun (WGS) entry which is preliminary data.</text>
</comment>
<feature type="non-terminal residue" evidence="2">
    <location>
        <position position="391"/>
    </location>
</feature>
<dbReference type="PANTHER" id="PTHR12496">
    <property type="entry name" value="CGI-41 METHYLTRANSFERASE"/>
    <property type="match status" value="1"/>
</dbReference>